<keyword evidence="10 14" id="KW-0408">Iron</keyword>
<dbReference type="Proteomes" id="UP000625316">
    <property type="component" value="Unassembled WGS sequence"/>
</dbReference>
<evidence type="ECO:0000256" key="8">
    <source>
        <dbReference type="ARBA" id="ARBA00022763"/>
    </source>
</evidence>
<evidence type="ECO:0000256" key="2">
    <source>
        <dbReference type="ARBA" id="ARBA00002933"/>
    </source>
</evidence>
<dbReference type="EC" id="3.2.2.31" evidence="4 14"/>
<dbReference type="CDD" id="cd00056">
    <property type="entry name" value="ENDO3c"/>
    <property type="match status" value="1"/>
</dbReference>
<evidence type="ECO:0000256" key="7">
    <source>
        <dbReference type="ARBA" id="ARBA00022723"/>
    </source>
</evidence>
<dbReference type="InterPro" id="IPR011257">
    <property type="entry name" value="DNA_glycosylase"/>
</dbReference>
<name>A0A928VST4_9CYAN</name>
<evidence type="ECO:0000256" key="4">
    <source>
        <dbReference type="ARBA" id="ARBA00012045"/>
    </source>
</evidence>
<keyword evidence="17" id="KW-1185">Reference proteome</keyword>
<dbReference type="EMBL" id="JADEXQ010000069">
    <property type="protein sequence ID" value="MBE9031574.1"/>
    <property type="molecule type" value="Genomic_DNA"/>
</dbReference>
<proteinExistence type="inferred from homology"/>
<dbReference type="Gene3D" id="1.10.1670.10">
    <property type="entry name" value="Helix-hairpin-Helix base-excision DNA repair enzymes (C-terminal)"/>
    <property type="match status" value="1"/>
</dbReference>
<dbReference type="NCBIfam" id="TIGR01084">
    <property type="entry name" value="mutY"/>
    <property type="match status" value="1"/>
</dbReference>
<reference evidence="16" key="1">
    <citation type="submission" date="2020-10" db="EMBL/GenBank/DDBJ databases">
        <authorList>
            <person name="Castelo-Branco R."/>
            <person name="Eusebio N."/>
            <person name="Adriana R."/>
            <person name="Vieira A."/>
            <person name="Brugerolle De Fraissinette N."/>
            <person name="Rezende De Castro R."/>
            <person name="Schneider M.P."/>
            <person name="Vasconcelos V."/>
            <person name="Leao P.N."/>
        </authorList>
    </citation>
    <scope>NUCLEOTIDE SEQUENCE</scope>
    <source>
        <strain evidence="16">LEGE 11480</strain>
    </source>
</reference>
<keyword evidence="6" id="KW-0004">4Fe-4S</keyword>
<evidence type="ECO:0000256" key="5">
    <source>
        <dbReference type="ARBA" id="ARBA00022023"/>
    </source>
</evidence>
<dbReference type="GO" id="GO:0034039">
    <property type="term" value="F:8-oxo-7,8-dihydroguanine DNA N-glycosylase activity"/>
    <property type="evidence" value="ECO:0007669"/>
    <property type="project" value="TreeGrafter"/>
</dbReference>
<dbReference type="FunFam" id="1.10.340.30:FF:000002">
    <property type="entry name" value="Adenine DNA glycosylase"/>
    <property type="match status" value="1"/>
</dbReference>
<dbReference type="GO" id="GO:0006284">
    <property type="term" value="P:base-excision repair"/>
    <property type="evidence" value="ECO:0007669"/>
    <property type="project" value="UniProtKB-UniRule"/>
</dbReference>
<dbReference type="CDD" id="cd03431">
    <property type="entry name" value="NUDIX_DNA_Glycosylase_C-MutY"/>
    <property type="match status" value="1"/>
</dbReference>
<keyword evidence="12" id="KW-0234">DNA repair</keyword>
<evidence type="ECO:0000256" key="9">
    <source>
        <dbReference type="ARBA" id="ARBA00022801"/>
    </source>
</evidence>
<keyword evidence="7" id="KW-0479">Metal-binding</keyword>
<dbReference type="InterPro" id="IPR023170">
    <property type="entry name" value="HhH_base_excis_C"/>
</dbReference>
<comment type="catalytic activity">
    <reaction evidence="1 14">
        <text>Hydrolyzes free adenine bases from 7,8-dihydro-8-oxoguanine:adenine mismatched double-stranded DNA, leaving an apurinic site.</text>
        <dbReference type="EC" id="3.2.2.31"/>
    </reaction>
</comment>
<comment type="similarity">
    <text evidence="3 14">Belongs to the Nth/MutY family.</text>
</comment>
<dbReference type="GO" id="GO:0000701">
    <property type="term" value="F:purine-specific mismatch base pair DNA N-glycosylase activity"/>
    <property type="evidence" value="ECO:0007669"/>
    <property type="project" value="UniProtKB-EC"/>
</dbReference>
<dbReference type="Gene3D" id="3.90.79.10">
    <property type="entry name" value="Nucleoside Triphosphate Pyrophosphohydrolase"/>
    <property type="match status" value="1"/>
</dbReference>
<keyword evidence="11" id="KW-0411">Iron-sulfur</keyword>
<evidence type="ECO:0000313" key="17">
    <source>
        <dbReference type="Proteomes" id="UP000625316"/>
    </source>
</evidence>
<dbReference type="AlphaFoldDB" id="A0A928VST4"/>
<comment type="function">
    <text evidence="2">Adenine glycosylase active on G-A mispairs. MutY also corrects error-prone DNA synthesis past GO lesions which are due to the oxidatively damaged form of guanine: 7,8-dihydro-8-oxoguanine (8-oxo-dGTP).</text>
</comment>
<dbReference type="GO" id="GO:0035485">
    <property type="term" value="F:adenine/guanine mispair binding"/>
    <property type="evidence" value="ECO:0007669"/>
    <property type="project" value="TreeGrafter"/>
</dbReference>
<dbReference type="RefSeq" id="WP_264326402.1">
    <property type="nucleotide sequence ID" value="NZ_JADEXQ010000069.1"/>
</dbReference>
<dbReference type="InterPro" id="IPR029119">
    <property type="entry name" value="MutY_C"/>
</dbReference>
<evidence type="ECO:0000256" key="11">
    <source>
        <dbReference type="ARBA" id="ARBA00023014"/>
    </source>
</evidence>
<dbReference type="SUPFAM" id="SSF48150">
    <property type="entry name" value="DNA-glycosylase"/>
    <property type="match status" value="1"/>
</dbReference>
<feature type="domain" description="Nudix hydrolase" evidence="15">
    <location>
        <begin position="255"/>
        <end position="389"/>
    </location>
</feature>
<keyword evidence="13 14" id="KW-0326">Glycosidase</keyword>
<dbReference type="InterPro" id="IPR044298">
    <property type="entry name" value="MIG/MutY"/>
</dbReference>
<dbReference type="InterPro" id="IPR003265">
    <property type="entry name" value="HhH-GPD_domain"/>
</dbReference>
<sequence>MSVRTPADAGHAPNANLVNPLASANLASSSFLYAELSQALLNWYDASGRDLPWRRTQDAYAIWISEIMLQQTQVKTVLPYYDRWLQQFPDVQTLAATAQQTVLKAWEGLGYYARARNLHRASQMIVERFNGEFPNNFDDAMSLPGIGRTTAGGILSSAFNLPLPIMDGNVKRVLARLIGLTVPPAKALDQLWEISAQLVPTDNGRDFNQAFMDLGATICTPKNPACLLCPWRTSCQAYQHNQQTQLPISERKKSLPHKTIGVVMITNNQGEILINQRPEQGLLGGLWEFPSLEVPSGRSTLNAIKKTIPQNFGIRFKLPTAIIQIEHTYTHFKATFHVYQADLDIETETHRQTANSNGAAIEQRWIKLNQLDQFPFPKSHLKMIQAFRATMLPRD</sequence>
<dbReference type="PANTHER" id="PTHR42944">
    <property type="entry name" value="ADENINE DNA GLYCOSYLASE"/>
    <property type="match status" value="1"/>
</dbReference>
<evidence type="ECO:0000256" key="12">
    <source>
        <dbReference type="ARBA" id="ARBA00023204"/>
    </source>
</evidence>
<dbReference type="GO" id="GO:0046872">
    <property type="term" value="F:metal ion binding"/>
    <property type="evidence" value="ECO:0007669"/>
    <property type="project" value="UniProtKB-UniRule"/>
</dbReference>
<accession>A0A928VST4</accession>
<dbReference type="Gene3D" id="1.10.340.30">
    <property type="entry name" value="Hypothetical protein, domain 2"/>
    <property type="match status" value="1"/>
</dbReference>
<dbReference type="Pfam" id="PF14815">
    <property type="entry name" value="NUDIX_4"/>
    <property type="match status" value="1"/>
</dbReference>
<dbReference type="Pfam" id="PF00730">
    <property type="entry name" value="HhH-GPD"/>
    <property type="match status" value="1"/>
</dbReference>
<protein>
    <recommendedName>
        <fullName evidence="5 14">Adenine DNA glycosylase</fullName>
        <ecNumber evidence="4 14">3.2.2.31</ecNumber>
    </recommendedName>
</protein>
<evidence type="ECO:0000256" key="6">
    <source>
        <dbReference type="ARBA" id="ARBA00022485"/>
    </source>
</evidence>
<evidence type="ECO:0000256" key="14">
    <source>
        <dbReference type="RuleBase" id="RU365096"/>
    </source>
</evidence>
<dbReference type="InterPro" id="IPR000086">
    <property type="entry name" value="NUDIX_hydrolase_dom"/>
</dbReference>
<gene>
    <name evidence="16" type="primary">mutY</name>
    <name evidence="16" type="ORF">IQ266_17720</name>
</gene>
<dbReference type="InterPro" id="IPR015797">
    <property type="entry name" value="NUDIX_hydrolase-like_dom_sf"/>
</dbReference>
<dbReference type="InterPro" id="IPR005760">
    <property type="entry name" value="A/G_AdeGlyc_MutY"/>
</dbReference>
<evidence type="ECO:0000256" key="1">
    <source>
        <dbReference type="ARBA" id="ARBA00000843"/>
    </source>
</evidence>
<dbReference type="SUPFAM" id="SSF55811">
    <property type="entry name" value="Nudix"/>
    <property type="match status" value="1"/>
</dbReference>
<keyword evidence="9" id="KW-0378">Hydrolase</keyword>
<evidence type="ECO:0000256" key="13">
    <source>
        <dbReference type="ARBA" id="ARBA00023295"/>
    </source>
</evidence>
<dbReference type="PROSITE" id="PS51462">
    <property type="entry name" value="NUDIX"/>
    <property type="match status" value="1"/>
</dbReference>
<comment type="caution">
    <text evidence="16">The sequence shown here is derived from an EMBL/GenBank/DDBJ whole genome shotgun (WGS) entry which is preliminary data.</text>
</comment>
<dbReference type="GO" id="GO:0032357">
    <property type="term" value="F:oxidized purine DNA binding"/>
    <property type="evidence" value="ECO:0007669"/>
    <property type="project" value="TreeGrafter"/>
</dbReference>
<dbReference type="PANTHER" id="PTHR42944:SF1">
    <property type="entry name" value="ADENINE DNA GLYCOSYLASE"/>
    <property type="match status" value="1"/>
</dbReference>
<comment type="cofactor">
    <cofactor evidence="14">
        <name>[4Fe-4S] cluster</name>
        <dbReference type="ChEBI" id="CHEBI:49883"/>
    </cofactor>
    <text evidence="14">Binds 1 [4Fe-4S] cluster.</text>
</comment>
<organism evidence="16 17">
    <name type="scientific">Romeriopsis navalis LEGE 11480</name>
    <dbReference type="NCBI Taxonomy" id="2777977"/>
    <lineage>
        <taxon>Bacteria</taxon>
        <taxon>Bacillati</taxon>
        <taxon>Cyanobacteriota</taxon>
        <taxon>Cyanophyceae</taxon>
        <taxon>Leptolyngbyales</taxon>
        <taxon>Leptolyngbyaceae</taxon>
        <taxon>Romeriopsis</taxon>
        <taxon>Romeriopsis navalis</taxon>
    </lineage>
</organism>
<evidence type="ECO:0000256" key="10">
    <source>
        <dbReference type="ARBA" id="ARBA00023004"/>
    </source>
</evidence>
<dbReference type="GO" id="GO:0006298">
    <property type="term" value="P:mismatch repair"/>
    <property type="evidence" value="ECO:0007669"/>
    <property type="project" value="TreeGrafter"/>
</dbReference>
<dbReference type="InterPro" id="IPR004035">
    <property type="entry name" value="Endouclease-III_FeS-bd_BS"/>
</dbReference>
<dbReference type="SMART" id="SM00478">
    <property type="entry name" value="ENDO3c"/>
    <property type="match status" value="1"/>
</dbReference>
<evidence type="ECO:0000259" key="15">
    <source>
        <dbReference type="PROSITE" id="PS51462"/>
    </source>
</evidence>
<dbReference type="GO" id="GO:0051539">
    <property type="term" value="F:4 iron, 4 sulfur cluster binding"/>
    <property type="evidence" value="ECO:0007669"/>
    <property type="project" value="UniProtKB-UniRule"/>
</dbReference>
<evidence type="ECO:0000313" key="16">
    <source>
        <dbReference type="EMBL" id="MBE9031574.1"/>
    </source>
</evidence>
<evidence type="ECO:0000256" key="3">
    <source>
        <dbReference type="ARBA" id="ARBA00008343"/>
    </source>
</evidence>
<dbReference type="PROSITE" id="PS00764">
    <property type="entry name" value="ENDONUCLEASE_III_1"/>
    <property type="match status" value="1"/>
</dbReference>
<keyword evidence="8 14" id="KW-0227">DNA damage</keyword>